<evidence type="ECO:0000256" key="6">
    <source>
        <dbReference type="SAM" id="MobiDB-lite"/>
    </source>
</evidence>
<feature type="transmembrane region" description="Helical" evidence="7">
    <location>
        <begin position="251"/>
        <end position="271"/>
    </location>
</feature>
<evidence type="ECO:0000313" key="10">
    <source>
        <dbReference type="Proteomes" id="UP001165580"/>
    </source>
</evidence>
<keyword evidence="2" id="KW-1003">Cell membrane</keyword>
<proteinExistence type="predicted"/>
<evidence type="ECO:0000256" key="7">
    <source>
        <dbReference type="SAM" id="Phobius"/>
    </source>
</evidence>
<feature type="region of interest" description="Disordered" evidence="6">
    <location>
        <begin position="125"/>
        <end position="153"/>
    </location>
</feature>
<comment type="subcellular location">
    <subcellularLocation>
        <location evidence="1">Cell membrane</location>
        <topology evidence="1">Multi-pass membrane protein</topology>
    </subcellularLocation>
</comment>
<evidence type="ECO:0000259" key="8">
    <source>
        <dbReference type="Pfam" id="PF12698"/>
    </source>
</evidence>
<organism evidence="9 10">
    <name type="scientific">Herbiconiux gentiana</name>
    <dbReference type="NCBI Taxonomy" id="2970912"/>
    <lineage>
        <taxon>Bacteria</taxon>
        <taxon>Bacillati</taxon>
        <taxon>Actinomycetota</taxon>
        <taxon>Actinomycetes</taxon>
        <taxon>Micrococcales</taxon>
        <taxon>Microbacteriaceae</taxon>
        <taxon>Herbiconiux</taxon>
    </lineage>
</organism>
<dbReference type="RefSeq" id="WP_259487301.1">
    <property type="nucleotide sequence ID" value="NZ_JANTEZ010000006.1"/>
</dbReference>
<evidence type="ECO:0000256" key="1">
    <source>
        <dbReference type="ARBA" id="ARBA00004651"/>
    </source>
</evidence>
<dbReference type="Pfam" id="PF12698">
    <property type="entry name" value="ABC2_membrane_3"/>
    <property type="match status" value="1"/>
</dbReference>
<name>A0ABT2GHT7_9MICO</name>
<dbReference type="Proteomes" id="UP001165580">
    <property type="component" value="Unassembled WGS sequence"/>
</dbReference>
<gene>
    <name evidence="9" type="ORF">NVV95_14660</name>
</gene>
<dbReference type="InterPro" id="IPR051449">
    <property type="entry name" value="ABC-2_transporter_component"/>
</dbReference>
<evidence type="ECO:0000256" key="4">
    <source>
        <dbReference type="ARBA" id="ARBA00022989"/>
    </source>
</evidence>
<feature type="domain" description="ABC-2 type transporter transmembrane" evidence="8">
    <location>
        <begin position="46"/>
        <end position="389"/>
    </location>
</feature>
<evidence type="ECO:0000256" key="3">
    <source>
        <dbReference type="ARBA" id="ARBA00022692"/>
    </source>
</evidence>
<reference evidence="9" key="1">
    <citation type="submission" date="2022-08" db="EMBL/GenBank/DDBJ databases">
        <authorList>
            <person name="Deng Y."/>
            <person name="Han X.-F."/>
            <person name="Zhang Y.-Q."/>
        </authorList>
    </citation>
    <scope>NUCLEOTIDE SEQUENCE</scope>
    <source>
        <strain evidence="9">CPCC 205716</strain>
    </source>
</reference>
<dbReference type="InterPro" id="IPR013525">
    <property type="entry name" value="ABC2_TM"/>
</dbReference>
<comment type="caution">
    <text evidence="9">The sequence shown here is derived from an EMBL/GenBank/DDBJ whole genome shotgun (WGS) entry which is preliminary data.</text>
</comment>
<protein>
    <submittedName>
        <fullName evidence="9">ABC transporter permease</fullName>
    </submittedName>
</protein>
<evidence type="ECO:0000313" key="9">
    <source>
        <dbReference type="EMBL" id="MCS5715790.1"/>
    </source>
</evidence>
<keyword evidence="10" id="KW-1185">Reference proteome</keyword>
<dbReference type="PANTHER" id="PTHR30294">
    <property type="entry name" value="MEMBRANE COMPONENT OF ABC TRANSPORTER YHHJ-RELATED"/>
    <property type="match status" value="1"/>
</dbReference>
<dbReference type="PANTHER" id="PTHR30294:SF29">
    <property type="entry name" value="MULTIDRUG ABC TRANSPORTER PERMEASE YBHS-RELATED"/>
    <property type="match status" value="1"/>
</dbReference>
<accession>A0ABT2GHT7</accession>
<keyword evidence="5 7" id="KW-0472">Membrane</keyword>
<evidence type="ECO:0000256" key="5">
    <source>
        <dbReference type="ARBA" id="ARBA00023136"/>
    </source>
</evidence>
<feature type="transmembrane region" description="Helical" evidence="7">
    <location>
        <begin position="342"/>
        <end position="363"/>
    </location>
</feature>
<keyword evidence="4 7" id="KW-1133">Transmembrane helix</keyword>
<feature type="transmembrane region" description="Helical" evidence="7">
    <location>
        <begin position="375"/>
        <end position="394"/>
    </location>
</feature>
<feature type="transmembrane region" description="Helical" evidence="7">
    <location>
        <begin position="315"/>
        <end position="336"/>
    </location>
</feature>
<feature type="transmembrane region" description="Helical" evidence="7">
    <location>
        <begin position="192"/>
        <end position="217"/>
    </location>
</feature>
<feature type="transmembrane region" description="Helical" evidence="7">
    <location>
        <begin position="46"/>
        <end position="70"/>
    </location>
</feature>
<evidence type="ECO:0000256" key="2">
    <source>
        <dbReference type="ARBA" id="ARBA00022475"/>
    </source>
</evidence>
<feature type="transmembrane region" description="Helical" evidence="7">
    <location>
        <begin position="283"/>
        <end position="303"/>
    </location>
</feature>
<dbReference type="EMBL" id="JANTEZ010000006">
    <property type="protein sequence ID" value="MCS5715790.1"/>
    <property type="molecule type" value="Genomic_DNA"/>
</dbReference>
<sequence length="412" mass="42190">MSATRPAPTGHAARPARATRPAALSAVQGVRLVAAREVSMRLRSKAFLISTGILLVVVLGSIVAGGIFAANAGAPKVAVVPQTAPLVSALGDRLDVTQAATVADAEQLVRDGDVEAAIVLPGTVEGATPASGTGTTGGTATGTTGTGTTQTGTAPEAPYEVLALSDTPTTLVSLLSVAPPVQLLEPGDSDGFLAYIVGIAFGVVFFMAAVTFGSTIAQSVVEEKQTRVVEILLSTINARELLAGKVIGNSLLAFGQTALVGLAAVLGLAITGQSGLLGLLGPAIAWFVVFFVFGFVLIAALYSASAALVSRQEDVGSVTSPVTTLVMLPYFLVIFFNSNETVMAVMSYVPFSAPIGMPLRLFLGDTEWWEPLVSLVVLLATTAVVVVIGSRIYANSLLRTGPRVKLTDALRG</sequence>
<feature type="compositionally biased region" description="Low complexity" evidence="6">
    <location>
        <begin position="141"/>
        <end position="153"/>
    </location>
</feature>
<keyword evidence="3 7" id="KW-0812">Transmembrane</keyword>